<evidence type="ECO:0000313" key="1">
    <source>
        <dbReference type="EMBL" id="CAA6808566.1"/>
    </source>
</evidence>
<dbReference type="InterPro" id="IPR012292">
    <property type="entry name" value="Globin/Proto"/>
</dbReference>
<sequence length="141" mass="16386">MMLSIKVQGTTVKMSKELYSSMDAQNMAKLVDAFYPKVLKDPIVAPFFIAKLGDDIESPAWKEHLKLIVEFWKFVALGYDDYTNNPLQPHLAMKDLSREAFAQWLHLFHETIYETYVPFAGDYLRDKSSEIADNFMRKLNI</sequence>
<dbReference type="AlphaFoldDB" id="A0A6S6SVE3"/>
<dbReference type="EMBL" id="CACVAP010000055">
    <property type="protein sequence ID" value="CAA6808566.1"/>
    <property type="molecule type" value="Genomic_DNA"/>
</dbReference>
<dbReference type="CDD" id="cd08916">
    <property type="entry name" value="TrHb3_P"/>
    <property type="match status" value="1"/>
</dbReference>
<dbReference type="InterPro" id="IPR009050">
    <property type="entry name" value="Globin-like_sf"/>
</dbReference>
<organism evidence="1">
    <name type="scientific">uncultured Sulfurovum sp</name>
    <dbReference type="NCBI Taxonomy" id="269237"/>
    <lineage>
        <taxon>Bacteria</taxon>
        <taxon>Pseudomonadati</taxon>
        <taxon>Campylobacterota</taxon>
        <taxon>Epsilonproteobacteria</taxon>
        <taxon>Campylobacterales</taxon>
        <taxon>Sulfurovaceae</taxon>
        <taxon>Sulfurovum</taxon>
        <taxon>environmental samples</taxon>
    </lineage>
</organism>
<accession>A0A6S6SVE3</accession>
<protein>
    <recommendedName>
        <fullName evidence="2">Globin</fullName>
    </recommendedName>
</protein>
<dbReference type="GO" id="GO:0019825">
    <property type="term" value="F:oxygen binding"/>
    <property type="evidence" value="ECO:0007669"/>
    <property type="project" value="InterPro"/>
</dbReference>
<reference evidence="1" key="1">
    <citation type="submission" date="2020-01" db="EMBL/GenBank/DDBJ databases">
        <authorList>
            <person name="Meier V. D."/>
            <person name="Meier V D."/>
        </authorList>
    </citation>
    <scope>NUCLEOTIDE SEQUENCE</scope>
    <source>
        <strain evidence="1">HLG_WM_MAG_06</strain>
    </source>
</reference>
<dbReference type="SUPFAM" id="SSF46458">
    <property type="entry name" value="Globin-like"/>
    <property type="match status" value="1"/>
</dbReference>
<dbReference type="Gene3D" id="1.10.490.10">
    <property type="entry name" value="Globins"/>
    <property type="match status" value="1"/>
</dbReference>
<gene>
    <name evidence="1" type="ORF">HELGO_WM17089</name>
</gene>
<dbReference type="GO" id="GO:0020037">
    <property type="term" value="F:heme binding"/>
    <property type="evidence" value="ECO:0007669"/>
    <property type="project" value="InterPro"/>
</dbReference>
<evidence type="ECO:0008006" key="2">
    <source>
        <dbReference type="Google" id="ProtNLM"/>
    </source>
</evidence>
<proteinExistence type="predicted"/>
<name>A0A6S6SVE3_9BACT</name>